<dbReference type="Proteomes" id="UP001152300">
    <property type="component" value="Unassembled WGS sequence"/>
</dbReference>
<dbReference type="AlphaFoldDB" id="A0A9X0DG77"/>
<organism evidence="1 2">
    <name type="scientific">Sclerotinia nivalis</name>
    <dbReference type="NCBI Taxonomy" id="352851"/>
    <lineage>
        <taxon>Eukaryota</taxon>
        <taxon>Fungi</taxon>
        <taxon>Dikarya</taxon>
        <taxon>Ascomycota</taxon>
        <taxon>Pezizomycotina</taxon>
        <taxon>Leotiomycetes</taxon>
        <taxon>Helotiales</taxon>
        <taxon>Sclerotiniaceae</taxon>
        <taxon>Sclerotinia</taxon>
    </lineage>
</organism>
<protein>
    <submittedName>
        <fullName evidence="1">Uncharacterized protein</fullName>
    </submittedName>
</protein>
<name>A0A9X0DG77_9HELO</name>
<keyword evidence="2" id="KW-1185">Reference proteome</keyword>
<accession>A0A9X0DG77</accession>
<dbReference type="EMBL" id="JAPEIS010000011">
    <property type="protein sequence ID" value="KAJ8061744.1"/>
    <property type="molecule type" value="Genomic_DNA"/>
</dbReference>
<evidence type="ECO:0000313" key="2">
    <source>
        <dbReference type="Proteomes" id="UP001152300"/>
    </source>
</evidence>
<gene>
    <name evidence="1" type="ORF">OCU04_009541</name>
</gene>
<reference evidence="1" key="1">
    <citation type="submission" date="2022-11" db="EMBL/GenBank/DDBJ databases">
        <title>Genome Resource of Sclerotinia nivalis Strain SnTB1, a Plant Pathogen Isolated from American Ginseng.</title>
        <authorList>
            <person name="Fan S."/>
        </authorList>
    </citation>
    <scope>NUCLEOTIDE SEQUENCE</scope>
    <source>
        <strain evidence="1">SnTB1</strain>
    </source>
</reference>
<proteinExistence type="predicted"/>
<evidence type="ECO:0000313" key="1">
    <source>
        <dbReference type="EMBL" id="KAJ8061744.1"/>
    </source>
</evidence>
<sequence>MIDRSTTEAFFSFASISISLGTEIHWISNKHNHNKSSRSNNSIQEQSRGTINRIQVLNYSTGRWDDWVATGTGRSHQVQTAILQCLYESGECVGAIWYYCRRPSRLPTLVSGTQHRRHETIDSSVSD</sequence>
<comment type="caution">
    <text evidence="1">The sequence shown here is derived from an EMBL/GenBank/DDBJ whole genome shotgun (WGS) entry which is preliminary data.</text>
</comment>